<feature type="compositionally biased region" description="Basic and acidic residues" evidence="1">
    <location>
        <begin position="92"/>
        <end position="105"/>
    </location>
</feature>
<dbReference type="AlphaFoldDB" id="A0A5N5KL73"/>
<organism evidence="2 3">
    <name type="scientific">Pangasianodon hypophthalmus</name>
    <name type="common">Striped catfish</name>
    <name type="synonym">Helicophagus hypophthalmus</name>
    <dbReference type="NCBI Taxonomy" id="310915"/>
    <lineage>
        <taxon>Eukaryota</taxon>
        <taxon>Metazoa</taxon>
        <taxon>Chordata</taxon>
        <taxon>Craniata</taxon>
        <taxon>Vertebrata</taxon>
        <taxon>Euteleostomi</taxon>
        <taxon>Actinopterygii</taxon>
        <taxon>Neopterygii</taxon>
        <taxon>Teleostei</taxon>
        <taxon>Ostariophysi</taxon>
        <taxon>Siluriformes</taxon>
        <taxon>Pangasiidae</taxon>
        <taxon>Pangasianodon</taxon>
    </lineage>
</organism>
<feature type="region of interest" description="Disordered" evidence="1">
    <location>
        <begin position="84"/>
        <end position="105"/>
    </location>
</feature>
<dbReference type="Proteomes" id="UP000327468">
    <property type="component" value="Chromosome 23"/>
</dbReference>
<proteinExistence type="predicted"/>
<keyword evidence="3" id="KW-1185">Reference proteome</keyword>
<protein>
    <submittedName>
        <fullName evidence="2">Uncharacterized protein</fullName>
    </submittedName>
</protein>
<evidence type="ECO:0000313" key="3">
    <source>
        <dbReference type="Proteomes" id="UP000327468"/>
    </source>
</evidence>
<accession>A0A5N5KL73</accession>
<evidence type="ECO:0000313" key="2">
    <source>
        <dbReference type="EMBL" id="KAB5531050.1"/>
    </source>
</evidence>
<evidence type="ECO:0000256" key="1">
    <source>
        <dbReference type="SAM" id="MobiDB-lite"/>
    </source>
</evidence>
<name>A0A5N5KL73_PANHP</name>
<dbReference type="EMBL" id="VFJC01000024">
    <property type="protein sequence ID" value="KAB5531050.1"/>
    <property type="molecule type" value="Genomic_DNA"/>
</dbReference>
<comment type="caution">
    <text evidence="2">The sequence shown here is derived from an EMBL/GenBank/DDBJ whole genome shotgun (WGS) entry which is preliminary data.</text>
</comment>
<gene>
    <name evidence="2" type="ORF">PHYPO_G00136450</name>
</gene>
<sequence>MLQLYTAIIESILMSSITGWFGSTTSWEKAKFQCVIRSTTFMTAELRSEQLRQSLTPLTLHTHNFNRFLQGDILLPVHEAALLSSRASRSQPYREEEHISMEQRQ</sequence>
<reference evidence="2 3" key="1">
    <citation type="submission" date="2019-06" db="EMBL/GenBank/DDBJ databases">
        <title>A chromosome-scale genome assembly of the striped catfish, Pangasianodon hypophthalmus.</title>
        <authorList>
            <person name="Wen M."/>
            <person name="Zahm M."/>
            <person name="Roques C."/>
            <person name="Cabau C."/>
            <person name="Klopp C."/>
            <person name="Donnadieu C."/>
            <person name="Jouanno E."/>
            <person name="Avarre J.-C."/>
            <person name="Campet M."/>
            <person name="Ha T.T.T."/>
            <person name="Dugue R."/>
            <person name="Lampietro C."/>
            <person name="Louis A."/>
            <person name="Herpin A."/>
            <person name="Echchiki A."/>
            <person name="Berthelot C."/>
            <person name="Parey E."/>
            <person name="Roest-Crollius H."/>
            <person name="Braasch I."/>
            <person name="Postlethwait J."/>
            <person name="Bobe J."/>
            <person name="Montfort J."/>
            <person name="Bouchez O."/>
            <person name="Begum T."/>
            <person name="Schartl M."/>
            <person name="Guiguen Y."/>
        </authorList>
    </citation>
    <scope>NUCLEOTIDE SEQUENCE [LARGE SCALE GENOMIC DNA]</scope>
    <source>
        <strain evidence="2 3">Indonesia</strain>
        <tissue evidence="2">Blood</tissue>
    </source>
</reference>